<dbReference type="InterPro" id="IPR050783">
    <property type="entry name" value="Oxylipin_biosynth_metab"/>
</dbReference>
<dbReference type="CDD" id="cd20612">
    <property type="entry name" value="CYP_LDS-like_C"/>
    <property type="match status" value="1"/>
</dbReference>
<evidence type="ECO:0008006" key="8">
    <source>
        <dbReference type="Google" id="ProtNLM"/>
    </source>
</evidence>
<dbReference type="PANTHER" id="PTHR11903:SF37">
    <property type="entry name" value="PSI-PRODUCING OXYGENASE A"/>
    <property type="match status" value="1"/>
</dbReference>
<dbReference type="SUPFAM" id="SSF48113">
    <property type="entry name" value="Heme-dependent peroxidases"/>
    <property type="match status" value="1"/>
</dbReference>
<dbReference type="Gene3D" id="1.10.640.10">
    <property type="entry name" value="Haem peroxidase domain superfamily, animal type"/>
    <property type="match status" value="1"/>
</dbReference>
<keyword evidence="3" id="KW-0223">Dioxygenase</keyword>
<dbReference type="Gene3D" id="1.10.630.10">
    <property type="entry name" value="Cytochrome P450"/>
    <property type="match status" value="1"/>
</dbReference>
<keyword evidence="4" id="KW-0560">Oxidoreductase</keyword>
<sequence>MASGNINRGRSEEAANLLKIAGKAAEDLHSQSGRVVPNLNLVRNFGQTILANGSIDDRKYLYEGVIQLAASLPNDSGLRDDLSGQFIKTLWNGLEHPPISYLGEPFKYRAADGSNNNIMYPQLGAAGSHYARSVVGQNLRSANLPEPGLIFDSMAPTSLYPTNADSPAALLRRDGLAREHPTKVSSHLFYFATIIIHDIFRTNDQDDTTLVSSSYLDLGPLYGHNQDQQNGVRTFQDGMLKKDSFAEWRLLGQPPGVCALIIAFNRFHNYVVQELATINENGRFSLPSGLSPESPEYEKALQKRDNDLFQTGRLITCGLYVNVILNDYLRTILNLNDNETDSNWRLDPREAFSNVFDSEGTPKGVGNQVSAEFNFIYRWHCATSNKDEAWLNDFMAKIYGKDIDFSTLSTEEFLTTLRKWVYTSVPKDPGQWTFGDLARGEDGSFSADSLVDLLQTGTDNVAGAFGARNVPPALKAIEILGIEQGRRWGLASLNEFRQFFKLKPFETFKEINTQPGVAESLEALYGHPNNVELYPGLMAEEAKKPFSPGSGLCPGFTISEAILADAVALVRGDRFYSVEYGPYSLTSFGFKEASSDPDVAGGGVMYKLLMRAFPGFYRANSVYALYPFNTPERMRELFAKHGSPHNIELNYDPPKLVGPPVPVITWKSVVDVLHDQQRFKVTWGDHTYQLTGHDYMLSGDKPSNSKQRREVQEAMYRPNDTLLEVRKFYESVTQDLIRKNKRKLGNVYQIDIVKDIGNLAHSIFTAKYFDIPLRDDSSTNTKNGYSAKELYDVLAHLFEYVFLDLDTAKSYKHRVVAARETQQLGDVMRKAVEGATRSPGLIQMLLDFLTPSSGPPLPGFGKELVSRLLESGKSVEDVVWELIPTQAAAAATQAQAWAQLIDVYMSDEYKHHWPTIVELAQSDAPEAFEKLKKYALEGFRLFPAAAGVLRTNPTATTNPSDPSHELPPNTLLYLNFTTASLDPSTFPSPHAISPDRPDDLYIHHGWGAHACLGRPIVTTAGAAMLRALARECPGVRRAEGARGEMRREPYGGVPGGPPVFLADDAGGWEVFPVGKKVVWDDVDAVVAANGHSVGGGRRNGAPVGNGQV</sequence>
<dbReference type="Pfam" id="PF03098">
    <property type="entry name" value="An_peroxidase"/>
    <property type="match status" value="1"/>
</dbReference>
<evidence type="ECO:0000256" key="4">
    <source>
        <dbReference type="ARBA" id="ARBA00023002"/>
    </source>
</evidence>
<organism evidence="6 7">
    <name type="scientific">Diplodia seriata</name>
    <dbReference type="NCBI Taxonomy" id="420778"/>
    <lineage>
        <taxon>Eukaryota</taxon>
        <taxon>Fungi</taxon>
        <taxon>Dikarya</taxon>
        <taxon>Ascomycota</taxon>
        <taxon>Pezizomycotina</taxon>
        <taxon>Dothideomycetes</taxon>
        <taxon>Dothideomycetes incertae sedis</taxon>
        <taxon>Botryosphaeriales</taxon>
        <taxon>Botryosphaeriaceae</taxon>
        <taxon>Diplodia</taxon>
    </lineage>
</organism>
<dbReference type="PANTHER" id="PTHR11903">
    <property type="entry name" value="PROSTAGLANDIN G/H SYNTHASE"/>
    <property type="match status" value="1"/>
</dbReference>
<keyword evidence="5" id="KW-0408">Iron</keyword>
<dbReference type="GeneID" id="92011915"/>
<dbReference type="InterPro" id="IPR036396">
    <property type="entry name" value="Cyt_P450_sf"/>
</dbReference>
<dbReference type="PROSITE" id="PS50292">
    <property type="entry name" value="PEROXIDASE_3"/>
    <property type="match status" value="1"/>
</dbReference>
<dbReference type="InterPro" id="IPR019791">
    <property type="entry name" value="Haem_peroxidase_animal"/>
</dbReference>
<protein>
    <recommendedName>
        <fullName evidence="8">Fatty acid oxygenase</fullName>
    </recommendedName>
</protein>
<dbReference type="Proteomes" id="UP001430584">
    <property type="component" value="Unassembled WGS sequence"/>
</dbReference>
<comment type="caution">
    <text evidence="6">The sequence shown here is derived from an EMBL/GenBank/DDBJ whole genome shotgun (WGS) entry which is preliminary data.</text>
</comment>
<name>A0ABR3C8P8_9PEZI</name>
<dbReference type="EMBL" id="JAJVCZ030000008">
    <property type="protein sequence ID" value="KAL0257020.1"/>
    <property type="molecule type" value="Genomic_DNA"/>
</dbReference>
<gene>
    <name evidence="6" type="ORF">SLS55_007830</name>
</gene>
<evidence type="ECO:0000313" key="6">
    <source>
        <dbReference type="EMBL" id="KAL0257020.1"/>
    </source>
</evidence>
<evidence type="ECO:0000256" key="5">
    <source>
        <dbReference type="ARBA" id="ARBA00023004"/>
    </source>
</evidence>
<evidence type="ECO:0000256" key="2">
    <source>
        <dbReference type="ARBA" id="ARBA00022723"/>
    </source>
</evidence>
<dbReference type="InterPro" id="IPR010255">
    <property type="entry name" value="Haem_peroxidase_sf"/>
</dbReference>
<proteinExistence type="predicted"/>
<dbReference type="InterPro" id="IPR037120">
    <property type="entry name" value="Haem_peroxidase_sf_animal"/>
</dbReference>
<reference evidence="6 7" key="1">
    <citation type="submission" date="2024-02" db="EMBL/GenBank/DDBJ databases">
        <title>De novo assembly and annotation of 12 fungi associated with fruit tree decline syndrome in Ontario, Canada.</title>
        <authorList>
            <person name="Sulman M."/>
            <person name="Ellouze W."/>
            <person name="Ilyukhin E."/>
        </authorList>
    </citation>
    <scope>NUCLEOTIDE SEQUENCE [LARGE SCALE GENOMIC DNA]</scope>
    <source>
        <strain evidence="6 7">FDS-637</strain>
    </source>
</reference>
<keyword evidence="7" id="KW-1185">Reference proteome</keyword>
<evidence type="ECO:0000256" key="3">
    <source>
        <dbReference type="ARBA" id="ARBA00022964"/>
    </source>
</evidence>
<dbReference type="InterPro" id="IPR034812">
    <property type="entry name" value="Ppo-like_N"/>
</dbReference>
<keyword evidence="2" id="KW-0479">Metal-binding</keyword>
<dbReference type="CDD" id="cd09817">
    <property type="entry name" value="linoleate_diol_synthase_like"/>
    <property type="match status" value="1"/>
</dbReference>
<dbReference type="SUPFAM" id="SSF48264">
    <property type="entry name" value="Cytochrome P450"/>
    <property type="match status" value="1"/>
</dbReference>
<dbReference type="RefSeq" id="XP_066630049.1">
    <property type="nucleotide sequence ID" value="XM_066779245.1"/>
</dbReference>
<keyword evidence="1" id="KW-0349">Heme</keyword>
<accession>A0ABR3C8P8</accession>
<evidence type="ECO:0000256" key="1">
    <source>
        <dbReference type="ARBA" id="ARBA00022617"/>
    </source>
</evidence>
<evidence type="ECO:0000313" key="7">
    <source>
        <dbReference type="Proteomes" id="UP001430584"/>
    </source>
</evidence>